<dbReference type="InterPro" id="IPR035959">
    <property type="entry name" value="RutC-like_sf"/>
</dbReference>
<protein>
    <submittedName>
        <fullName evidence="1">RidA family protein</fullName>
    </submittedName>
</protein>
<evidence type="ECO:0000313" key="1">
    <source>
        <dbReference type="EMBL" id="MXO94842.1"/>
    </source>
</evidence>
<dbReference type="EMBL" id="WTYI01000001">
    <property type="protein sequence ID" value="MXO94842.1"/>
    <property type="molecule type" value="Genomic_DNA"/>
</dbReference>
<dbReference type="PANTHER" id="PTHR43857">
    <property type="entry name" value="BLR7761 PROTEIN"/>
    <property type="match status" value="1"/>
</dbReference>
<proteinExistence type="predicted"/>
<dbReference type="Pfam" id="PF01042">
    <property type="entry name" value="Ribonuc_L-PSP"/>
    <property type="match status" value="1"/>
</dbReference>
<dbReference type="CDD" id="cd06154">
    <property type="entry name" value="YjgF_YER057c_UK114_like_6"/>
    <property type="match status" value="1"/>
</dbReference>
<sequence length="129" mass="13757">MSERQRASSGSPFEDQFGFCRAVRDGNRIVVAGTGPIEDDGSSTAGDAVAQAARCCTLIVRAIEQLGGSAADVVRTRMFLTDFDDQAAVGEVHARFFGDAKPAATMVGCAWLCRKEWKVEIEAEAIVKG</sequence>
<gene>
    <name evidence="1" type="ORF">GRI34_00230</name>
</gene>
<dbReference type="OrthoDB" id="9799840at2"/>
<organism evidence="1 2">
    <name type="scientific">Qipengyuania aquimaris</name>
    <dbReference type="NCBI Taxonomy" id="255984"/>
    <lineage>
        <taxon>Bacteria</taxon>
        <taxon>Pseudomonadati</taxon>
        <taxon>Pseudomonadota</taxon>
        <taxon>Alphaproteobacteria</taxon>
        <taxon>Sphingomonadales</taxon>
        <taxon>Erythrobacteraceae</taxon>
        <taxon>Qipengyuania</taxon>
    </lineage>
</organism>
<dbReference type="PANTHER" id="PTHR43857:SF1">
    <property type="entry name" value="YJGH FAMILY PROTEIN"/>
    <property type="match status" value="1"/>
</dbReference>
<dbReference type="AlphaFoldDB" id="A0A6I4TFG9"/>
<dbReference type="Proteomes" id="UP000432727">
    <property type="component" value="Unassembled WGS sequence"/>
</dbReference>
<dbReference type="Gene3D" id="3.30.1330.40">
    <property type="entry name" value="RutC-like"/>
    <property type="match status" value="1"/>
</dbReference>
<dbReference type="SUPFAM" id="SSF55298">
    <property type="entry name" value="YjgF-like"/>
    <property type="match status" value="1"/>
</dbReference>
<reference evidence="1 2" key="1">
    <citation type="submission" date="2019-12" db="EMBL/GenBank/DDBJ databases">
        <title>Genomic-based taxomic classification of the family Erythrobacteraceae.</title>
        <authorList>
            <person name="Xu L."/>
        </authorList>
    </citation>
    <scope>NUCLEOTIDE SEQUENCE [LARGE SCALE GENOMIC DNA]</scope>
    <source>
        <strain evidence="1 2">JCM 12189</strain>
    </source>
</reference>
<dbReference type="InterPro" id="IPR006175">
    <property type="entry name" value="YjgF/YER057c/UK114"/>
</dbReference>
<name>A0A6I4TFG9_9SPHN</name>
<evidence type="ECO:0000313" key="2">
    <source>
        <dbReference type="Proteomes" id="UP000432727"/>
    </source>
</evidence>
<dbReference type="RefSeq" id="WP_160594221.1">
    <property type="nucleotide sequence ID" value="NZ_WTYI01000001.1"/>
</dbReference>
<comment type="caution">
    <text evidence="1">The sequence shown here is derived from an EMBL/GenBank/DDBJ whole genome shotgun (WGS) entry which is preliminary data.</text>
</comment>
<accession>A0A6I4TFG9</accession>
<keyword evidence="2" id="KW-1185">Reference proteome</keyword>